<evidence type="ECO:0000313" key="3">
    <source>
        <dbReference type="EMBL" id="RDI74370.1"/>
    </source>
</evidence>
<reference evidence="4" key="2">
    <citation type="journal article" date="2019" name="MicrobiologyOpen">
        <title>High-quality draft genome sequence of Gaiella occulta isolated from a 150 meter deep mineral water borehole and comparison with the genome sequences of other deep-branching lineages of the phylum Actinobacteria.</title>
        <authorList>
            <person name="Severino R."/>
            <person name="Froufe H.J.C."/>
            <person name="Barroso C."/>
            <person name="Albuquerque L."/>
            <person name="Lobo-da-Cunha A."/>
            <person name="da Costa M.S."/>
            <person name="Egas C."/>
        </authorList>
    </citation>
    <scope>NUCLEOTIDE SEQUENCE [LARGE SCALE GENOMIC DNA]</scope>
    <source>
        <strain evidence="4">F2-233</strain>
    </source>
</reference>
<keyword evidence="3" id="KW-0808">Transferase</keyword>
<dbReference type="SUPFAM" id="SSF53474">
    <property type="entry name" value="alpha/beta-Hydrolases"/>
    <property type="match status" value="1"/>
</dbReference>
<dbReference type="EMBL" id="QQZY01000004">
    <property type="protein sequence ID" value="RDI74370.1"/>
    <property type="molecule type" value="Genomic_DNA"/>
</dbReference>
<dbReference type="InterPro" id="IPR000073">
    <property type="entry name" value="AB_hydrolase_1"/>
</dbReference>
<gene>
    <name evidence="3" type="ORF">Gocc_1946</name>
</gene>
<dbReference type="OrthoDB" id="2987348at2"/>
<organism evidence="3 4">
    <name type="scientific">Gaiella occulta</name>
    <dbReference type="NCBI Taxonomy" id="1002870"/>
    <lineage>
        <taxon>Bacteria</taxon>
        <taxon>Bacillati</taxon>
        <taxon>Actinomycetota</taxon>
        <taxon>Thermoleophilia</taxon>
        <taxon>Gaiellales</taxon>
        <taxon>Gaiellaceae</taxon>
        <taxon>Gaiella</taxon>
    </lineage>
</organism>
<accession>A0A7M2YXA9</accession>
<dbReference type="Proteomes" id="UP000254134">
    <property type="component" value="Unassembled WGS sequence"/>
</dbReference>
<reference evidence="3 4" key="1">
    <citation type="submission" date="2018-07" db="EMBL/GenBank/DDBJ databases">
        <title>High-quality-draft genome sequence of Gaiella occulta.</title>
        <authorList>
            <person name="Severino R."/>
            <person name="Froufe H.J.C."/>
            <person name="Rainey F.A."/>
            <person name="Barroso C."/>
            <person name="Albuquerque L."/>
            <person name="Lobo-Da-Cunha A."/>
            <person name="Da Costa M.S."/>
            <person name="Egas C."/>
        </authorList>
    </citation>
    <scope>NUCLEOTIDE SEQUENCE [LARGE SCALE GENOMIC DNA]</scope>
    <source>
        <strain evidence="3 4">F2-233</strain>
    </source>
</reference>
<dbReference type="GO" id="GO:0016787">
    <property type="term" value="F:hydrolase activity"/>
    <property type="evidence" value="ECO:0007669"/>
    <property type="project" value="UniProtKB-KW"/>
</dbReference>
<name>A0A7M2YXA9_9ACTN</name>
<proteinExistence type="predicted"/>
<dbReference type="GO" id="GO:0016020">
    <property type="term" value="C:membrane"/>
    <property type="evidence" value="ECO:0007669"/>
    <property type="project" value="TreeGrafter"/>
</dbReference>
<evidence type="ECO:0000259" key="2">
    <source>
        <dbReference type="Pfam" id="PF00561"/>
    </source>
</evidence>
<dbReference type="InterPro" id="IPR029058">
    <property type="entry name" value="AB_hydrolase_fold"/>
</dbReference>
<dbReference type="Pfam" id="PF00561">
    <property type="entry name" value="Abhydrolase_1"/>
    <property type="match status" value="1"/>
</dbReference>
<protein>
    <submittedName>
        <fullName evidence="3">Putative hydrolase/acyltransferase</fullName>
    </submittedName>
</protein>
<evidence type="ECO:0000313" key="4">
    <source>
        <dbReference type="Proteomes" id="UP000254134"/>
    </source>
</evidence>
<evidence type="ECO:0000256" key="1">
    <source>
        <dbReference type="ARBA" id="ARBA00022801"/>
    </source>
</evidence>
<keyword evidence="3" id="KW-0012">Acyltransferase</keyword>
<dbReference type="InterPro" id="IPR050266">
    <property type="entry name" value="AB_hydrolase_sf"/>
</dbReference>
<dbReference type="RefSeq" id="WP_114796368.1">
    <property type="nucleotide sequence ID" value="NZ_QQZY01000004.1"/>
</dbReference>
<dbReference type="GO" id="GO:0016746">
    <property type="term" value="F:acyltransferase activity"/>
    <property type="evidence" value="ECO:0007669"/>
    <property type="project" value="UniProtKB-KW"/>
</dbReference>
<dbReference type="PANTHER" id="PTHR43798">
    <property type="entry name" value="MONOACYLGLYCEROL LIPASE"/>
    <property type="match status" value="1"/>
</dbReference>
<dbReference type="Gene3D" id="3.40.50.1820">
    <property type="entry name" value="alpha/beta hydrolase"/>
    <property type="match status" value="1"/>
</dbReference>
<keyword evidence="4" id="KW-1185">Reference proteome</keyword>
<sequence length="272" mass="30033">MTRHVRTADGCRICYDEAGSGDPLILIHGFAQSAAVFGAQLEALAGRNRVIVPDLRGHGRSDKPSRGYRIARLAADVRELIFELGLTRVSLLGWSMGCAVVWSYWDLFGADRLHKLVLVDQSAMLVNRKGWTLGFLDPDQLFRQSDAIRADYPSWARGLTDLIAAGLPDSRKELLVEESLRLPTEAADALLFDHCANDWRDVIPTITVPTLVIGAKQSPVPADAMRWIASSIAGATLALFEMGHFMFIEEAEDFNRVVGDFLASAESHEERI</sequence>
<dbReference type="PANTHER" id="PTHR43798:SF31">
    <property type="entry name" value="AB HYDROLASE SUPERFAMILY PROTEIN YCLE"/>
    <property type="match status" value="1"/>
</dbReference>
<feature type="domain" description="AB hydrolase-1" evidence="2">
    <location>
        <begin position="23"/>
        <end position="159"/>
    </location>
</feature>
<dbReference type="AlphaFoldDB" id="A0A7M2YXA9"/>
<comment type="caution">
    <text evidence="3">The sequence shown here is derived from an EMBL/GenBank/DDBJ whole genome shotgun (WGS) entry which is preliminary data.</text>
</comment>
<keyword evidence="1 3" id="KW-0378">Hydrolase</keyword>